<keyword evidence="14" id="KW-1185">Reference proteome</keyword>
<feature type="binding site" evidence="10">
    <location>
        <position position="184"/>
    </location>
    <ligand>
        <name>UDP-N-acetyl-alpha-D-glucosamine</name>
        <dbReference type="ChEBI" id="CHEBI:57705"/>
    </ligand>
</feature>
<evidence type="ECO:0000259" key="12">
    <source>
        <dbReference type="Pfam" id="PF04101"/>
    </source>
</evidence>
<keyword evidence="4 10" id="KW-0808">Transferase</keyword>
<evidence type="ECO:0000256" key="8">
    <source>
        <dbReference type="ARBA" id="ARBA00023306"/>
    </source>
</evidence>
<dbReference type="Gene3D" id="3.40.50.2000">
    <property type="entry name" value="Glycogen Phosphorylase B"/>
    <property type="match status" value="2"/>
</dbReference>
<keyword evidence="7 10" id="KW-0472">Membrane</keyword>
<dbReference type="EMBL" id="CP028374">
    <property type="protein sequence ID" value="AXN02079.1"/>
    <property type="molecule type" value="Genomic_DNA"/>
</dbReference>
<reference evidence="13 14" key="1">
    <citation type="submission" date="2018-03" db="EMBL/GenBank/DDBJ databases">
        <title>A parallel universe: an anciently diverged bacterial symbiosis in a Hawaiian planthopper (Hemiptera: Cixiidae) reveals rearranged nutritional responsibilities.</title>
        <authorList>
            <person name="Bennett G."/>
            <person name="Mao M."/>
        </authorList>
    </citation>
    <scope>NUCLEOTIDE SEQUENCE [LARGE SCALE GENOMIC DNA]</scope>
    <source>
        <strain evidence="13 14">OLIH</strain>
    </source>
</reference>
<feature type="binding site" evidence="10">
    <location>
        <position position="281"/>
    </location>
    <ligand>
        <name>UDP-N-acetyl-alpha-D-glucosamine</name>
        <dbReference type="ChEBI" id="CHEBI:57705"/>
    </ligand>
</feature>
<dbReference type="PANTHER" id="PTHR21015">
    <property type="entry name" value="UDP-N-ACETYLGLUCOSAMINE--N-ACETYLMURAMYL-(PENTAPEPTIDE) PYROPHOSPHORYL-UNDECAPRENOL N-ACETYLGLUCOSAMINE TRANSFERASE 1"/>
    <property type="match status" value="1"/>
</dbReference>
<dbReference type="NCBIfam" id="TIGR01133">
    <property type="entry name" value="murG"/>
    <property type="match status" value="1"/>
</dbReference>
<protein>
    <recommendedName>
        <fullName evidence="10">UDP-N-acetylglucosamine--N-acetylmuramyl-(pentapeptide) pyrophosphoryl-undecaprenol N-acetylglucosamine transferase</fullName>
        <ecNumber evidence="10">2.4.1.227</ecNumber>
    </recommendedName>
    <alternativeName>
        <fullName evidence="10">Undecaprenyl-PP-MurNAc-pentapeptide-UDPGlcNAc GlcNAc transferase</fullName>
    </alternativeName>
</protein>
<evidence type="ECO:0000256" key="3">
    <source>
        <dbReference type="ARBA" id="ARBA00022676"/>
    </source>
</evidence>
<dbReference type="PANTHER" id="PTHR21015:SF22">
    <property type="entry name" value="GLYCOSYLTRANSFERASE"/>
    <property type="match status" value="1"/>
</dbReference>
<dbReference type="InterPro" id="IPR006009">
    <property type="entry name" value="GlcNAc_MurG"/>
</dbReference>
<dbReference type="SUPFAM" id="SSF53756">
    <property type="entry name" value="UDP-Glycosyltransferase/glycogen phosphorylase"/>
    <property type="match status" value="1"/>
</dbReference>
<keyword evidence="3 10" id="KW-0328">Glycosyltransferase</keyword>
<evidence type="ECO:0000259" key="11">
    <source>
        <dbReference type="Pfam" id="PF03033"/>
    </source>
</evidence>
<evidence type="ECO:0000256" key="1">
    <source>
        <dbReference type="ARBA" id="ARBA00022475"/>
    </source>
</evidence>
<feature type="binding site" evidence="10">
    <location>
        <begin position="8"/>
        <end position="10"/>
    </location>
    <ligand>
        <name>UDP-N-acetyl-alpha-D-glucosamine</name>
        <dbReference type="ChEBI" id="CHEBI:57705"/>
    </ligand>
</feature>
<keyword evidence="1 10" id="KW-1003">Cell membrane</keyword>
<feature type="binding site" evidence="10">
    <location>
        <position position="156"/>
    </location>
    <ligand>
        <name>UDP-N-acetyl-alpha-D-glucosamine</name>
        <dbReference type="ChEBI" id="CHEBI:57705"/>
    </ligand>
</feature>
<evidence type="ECO:0000313" key="14">
    <source>
        <dbReference type="Proteomes" id="UP000256856"/>
    </source>
</evidence>
<evidence type="ECO:0000256" key="2">
    <source>
        <dbReference type="ARBA" id="ARBA00022618"/>
    </source>
</evidence>
<dbReference type="Pfam" id="PF03033">
    <property type="entry name" value="Glyco_transf_28"/>
    <property type="match status" value="1"/>
</dbReference>
<evidence type="ECO:0000256" key="5">
    <source>
        <dbReference type="ARBA" id="ARBA00022960"/>
    </source>
</evidence>
<keyword evidence="6 10" id="KW-0573">Peptidoglycan synthesis</keyword>
<gene>
    <name evidence="10" type="primary">murG</name>
    <name evidence="13" type="ORF">C9I82_103</name>
</gene>
<evidence type="ECO:0000256" key="9">
    <source>
        <dbReference type="ARBA" id="ARBA00023316"/>
    </source>
</evidence>
<keyword evidence="2 10" id="KW-0132">Cell division</keyword>
<dbReference type="GO" id="GO:0009252">
    <property type="term" value="P:peptidoglycan biosynthetic process"/>
    <property type="evidence" value="ECO:0007669"/>
    <property type="project" value="UniProtKB-UniRule"/>
</dbReference>
<dbReference type="CDD" id="cd03785">
    <property type="entry name" value="GT28_MurG"/>
    <property type="match status" value="1"/>
</dbReference>
<organism evidence="13 14">
    <name type="scientific">Candidatus Purcelliella pentastirinorum</name>
    <dbReference type="NCBI Taxonomy" id="472834"/>
    <lineage>
        <taxon>Bacteria</taxon>
        <taxon>Pseudomonadati</taxon>
        <taxon>Pseudomonadota</taxon>
        <taxon>Gammaproteobacteria</taxon>
        <taxon>Enterobacterales</taxon>
        <taxon>Enterobacteriaceae</taxon>
        <taxon>Candidatus Purcelliella</taxon>
    </lineage>
</organism>
<dbReference type="RefSeq" id="WP_115955917.1">
    <property type="nucleotide sequence ID" value="NZ_CP028374.1"/>
</dbReference>
<feature type="binding site" evidence="10">
    <location>
        <position position="120"/>
    </location>
    <ligand>
        <name>UDP-N-acetyl-alpha-D-glucosamine</name>
        <dbReference type="ChEBI" id="CHEBI:57705"/>
    </ligand>
</feature>
<evidence type="ECO:0000256" key="4">
    <source>
        <dbReference type="ARBA" id="ARBA00022679"/>
    </source>
</evidence>
<dbReference type="GO" id="GO:0050511">
    <property type="term" value="F:undecaprenyldiphospho-muramoylpentapeptide beta-N-acetylglucosaminyltransferase activity"/>
    <property type="evidence" value="ECO:0007669"/>
    <property type="project" value="UniProtKB-UniRule"/>
</dbReference>
<dbReference type="GO" id="GO:0005886">
    <property type="term" value="C:plasma membrane"/>
    <property type="evidence" value="ECO:0007669"/>
    <property type="project" value="UniProtKB-SubCell"/>
</dbReference>
<feature type="domain" description="Glycosyltransferase family 28 N-terminal" evidence="11">
    <location>
        <begin position="2"/>
        <end position="135"/>
    </location>
</feature>
<comment type="caution">
    <text evidence="10">Lacks conserved residue(s) required for the propagation of feature annotation.</text>
</comment>
<comment type="similarity">
    <text evidence="10">Belongs to the glycosyltransferase 28 family. MurG subfamily.</text>
</comment>
<name>A0A346DZC4_9ENTR</name>
<dbReference type="GO" id="GO:0051301">
    <property type="term" value="P:cell division"/>
    <property type="evidence" value="ECO:0007669"/>
    <property type="project" value="UniProtKB-KW"/>
</dbReference>
<dbReference type="HAMAP" id="MF_00033">
    <property type="entry name" value="MurG"/>
    <property type="match status" value="1"/>
</dbReference>
<dbReference type="InterPro" id="IPR007235">
    <property type="entry name" value="Glyco_trans_28_C"/>
</dbReference>
<evidence type="ECO:0000256" key="6">
    <source>
        <dbReference type="ARBA" id="ARBA00022984"/>
    </source>
</evidence>
<keyword evidence="9 10" id="KW-0961">Cell wall biogenesis/degradation</keyword>
<comment type="pathway">
    <text evidence="10">Cell wall biogenesis; peptidoglycan biosynthesis.</text>
</comment>
<comment type="subcellular location">
    <subcellularLocation>
        <location evidence="10">Cell membrane</location>
        <topology evidence="10">Peripheral membrane protein</topology>
        <orientation evidence="10">Cytoplasmic side</orientation>
    </subcellularLocation>
</comment>
<feature type="binding site" evidence="10">
    <location>
        <position position="237"/>
    </location>
    <ligand>
        <name>UDP-N-acetyl-alpha-D-glucosamine</name>
        <dbReference type="ChEBI" id="CHEBI:57705"/>
    </ligand>
</feature>
<dbReference type="InterPro" id="IPR004276">
    <property type="entry name" value="GlycoTrans_28_N"/>
</dbReference>
<dbReference type="Proteomes" id="UP000256856">
    <property type="component" value="Chromosome"/>
</dbReference>
<evidence type="ECO:0000313" key="13">
    <source>
        <dbReference type="EMBL" id="AXN02079.1"/>
    </source>
</evidence>
<evidence type="ECO:0000256" key="7">
    <source>
        <dbReference type="ARBA" id="ARBA00023136"/>
    </source>
</evidence>
<dbReference type="AlphaFoldDB" id="A0A346DZC4"/>
<dbReference type="OrthoDB" id="9808936at2"/>
<dbReference type="Pfam" id="PF04101">
    <property type="entry name" value="Glyco_tran_28_C"/>
    <property type="match status" value="1"/>
</dbReference>
<dbReference type="GO" id="GO:0051991">
    <property type="term" value="F:UDP-N-acetyl-D-glucosamine:N-acetylmuramoyl-L-alanyl-D-glutamyl-meso-2,6-diaminopimelyl-D-alanyl-D-alanine-diphosphoundecaprenol 4-beta-N-acetylglucosaminlytransferase activity"/>
    <property type="evidence" value="ECO:0007669"/>
    <property type="project" value="RHEA"/>
</dbReference>
<dbReference type="GO" id="GO:0005975">
    <property type="term" value="P:carbohydrate metabolic process"/>
    <property type="evidence" value="ECO:0007669"/>
    <property type="project" value="InterPro"/>
</dbReference>
<keyword evidence="5 10" id="KW-0133">Cell shape</keyword>
<feature type="domain" description="Glycosyl transferase family 28 C-terminal" evidence="12">
    <location>
        <begin position="178"/>
        <end position="309"/>
    </location>
</feature>
<dbReference type="GO" id="GO:0071555">
    <property type="term" value="P:cell wall organization"/>
    <property type="evidence" value="ECO:0007669"/>
    <property type="project" value="UniProtKB-KW"/>
</dbReference>
<keyword evidence="8 10" id="KW-0131">Cell cycle</keyword>
<evidence type="ECO:0000256" key="10">
    <source>
        <dbReference type="HAMAP-Rule" id="MF_00033"/>
    </source>
</evidence>
<dbReference type="GO" id="GO:0008360">
    <property type="term" value="P:regulation of cell shape"/>
    <property type="evidence" value="ECO:0007669"/>
    <property type="project" value="UniProtKB-KW"/>
</dbReference>
<dbReference type="KEGG" id="ppet:C9I82_103"/>
<comment type="catalytic activity">
    <reaction evidence="10">
        <text>di-trans,octa-cis-undecaprenyl diphospho-N-acetyl-alpha-D-muramoyl-L-alanyl-D-glutamyl-meso-2,6-diaminopimeloyl-D-alanyl-D-alanine + UDP-N-acetyl-alpha-D-glucosamine = di-trans,octa-cis-undecaprenyl diphospho-[N-acetyl-alpha-D-glucosaminyl-(1-&gt;4)]-N-acetyl-alpha-D-muramoyl-L-alanyl-D-glutamyl-meso-2,6-diaminopimeloyl-D-alanyl-D-alanine + UDP + H(+)</text>
        <dbReference type="Rhea" id="RHEA:31227"/>
        <dbReference type="ChEBI" id="CHEBI:15378"/>
        <dbReference type="ChEBI" id="CHEBI:57705"/>
        <dbReference type="ChEBI" id="CHEBI:58223"/>
        <dbReference type="ChEBI" id="CHEBI:61387"/>
        <dbReference type="ChEBI" id="CHEBI:61388"/>
        <dbReference type="EC" id="2.4.1.227"/>
    </reaction>
</comment>
<proteinExistence type="inferred from homology"/>
<sequence length="346" mass="38730">MIITGGGTGGHIFPGIVIAKALIKNGWDVLWIGTKDRMESFLIPRYNINIDFIYINGLRGKGLKFYLLFFFNLFRSLYKLKKIIKIWKPDVILGLGSYISAPGGIISWILRIPLIIYEQNVIAGITNKLLAKIANISIQAFPGAILNSIVVGNPIRNEIISILPPELRFNNRSGPIRILVIGGSQGAKIFNDIFPDVLKLLKDNILLWHQVGYNAFNEIDAIYKKIGVIQYRINDFIHNIAKAYAWADLVVCQSGAITVSELIAVGLPSILVPFEHSDHQQYFNALLLEKVGAGIICKQEKFNVDMFISIFNSLNRSILFKMSVKAKSLYLPGSLERILKIINSCI</sequence>
<dbReference type="EC" id="2.4.1.227" evidence="10"/>
<accession>A0A346DZC4</accession>
<dbReference type="UniPathway" id="UPA00219"/>
<comment type="function">
    <text evidence="10">Cell wall formation. Catalyzes the transfer of a GlcNAc subunit on undecaprenyl-pyrophosphoryl-MurNAc-pentapeptide (lipid intermediate I) to form undecaprenyl-pyrophosphoryl-MurNAc-(pentapeptide)GlcNAc (lipid intermediate II).</text>
</comment>